<evidence type="ECO:0000313" key="2">
    <source>
        <dbReference type="Proteomes" id="UP000256478"/>
    </source>
</evidence>
<sequence length="177" mass="19874">MEKIMMIRLMISLLMVLPLIACTANQPIKYMVIGSSTVKGNELMVRPLVFDDSWRKPVGNLGCCWQEAGALSGAWGKYFPKKVAVQWHDESQSRLYSTEVKIDHVRGEKIARNLPTYTIVSLDEIKKNVKPYLIVGFGEQGEVTVWISNAPSEMNISGRILVALGSGQATWEHFDPY</sequence>
<organism evidence="1 2">
    <name type="scientific">Thalassotalea euphylliae</name>
    <dbReference type="NCBI Taxonomy" id="1655234"/>
    <lineage>
        <taxon>Bacteria</taxon>
        <taxon>Pseudomonadati</taxon>
        <taxon>Pseudomonadota</taxon>
        <taxon>Gammaproteobacteria</taxon>
        <taxon>Alteromonadales</taxon>
        <taxon>Colwelliaceae</taxon>
        <taxon>Thalassotalea</taxon>
    </lineage>
</organism>
<reference evidence="1 2" key="1">
    <citation type="submission" date="2018-08" db="EMBL/GenBank/DDBJ databases">
        <title>Thalassotalea euphylliae genome.</title>
        <authorList>
            <person name="Summers S."/>
            <person name="Rice S.A."/>
            <person name="Freckelton M.L."/>
            <person name="Nedved B.T."/>
            <person name="Hadfield M.G."/>
        </authorList>
    </citation>
    <scope>NUCLEOTIDE SEQUENCE [LARGE SCALE GENOMIC DNA]</scope>
    <source>
        <strain evidence="1 2">H1</strain>
    </source>
</reference>
<gene>
    <name evidence="1" type="ORF">DXX93_20295</name>
</gene>
<dbReference type="EMBL" id="QUOU01000001">
    <property type="protein sequence ID" value="REL28673.1"/>
    <property type="molecule type" value="Genomic_DNA"/>
</dbReference>
<name>A0A3E0TWF4_9GAMM</name>
<protein>
    <submittedName>
        <fullName evidence="1">DUF2931 domain-containing protein</fullName>
    </submittedName>
</protein>
<dbReference type="Proteomes" id="UP000256478">
    <property type="component" value="Unassembled WGS sequence"/>
</dbReference>
<proteinExistence type="predicted"/>
<comment type="caution">
    <text evidence="1">The sequence shown here is derived from an EMBL/GenBank/DDBJ whole genome shotgun (WGS) entry which is preliminary data.</text>
</comment>
<dbReference type="AlphaFoldDB" id="A0A3E0TWF4"/>
<dbReference type="OrthoDB" id="6819935at2"/>
<evidence type="ECO:0000313" key="1">
    <source>
        <dbReference type="EMBL" id="REL28673.1"/>
    </source>
</evidence>
<accession>A0A3E0TWF4</accession>